<dbReference type="PROSITE" id="PS50294">
    <property type="entry name" value="WD_REPEATS_REGION"/>
    <property type="match status" value="2"/>
</dbReference>
<dbReference type="PANTHER" id="PTHR46200">
    <property type="entry name" value="GATOR COMPLEX PROTEIN WDR24"/>
    <property type="match status" value="1"/>
</dbReference>
<feature type="region of interest" description="Disordered" evidence="7">
    <location>
        <begin position="44"/>
        <end position="63"/>
    </location>
</feature>
<reference evidence="8 9" key="1">
    <citation type="submission" date="2019-09" db="EMBL/GenBank/DDBJ databases">
        <title>The hologenome of the rock-dwelling lichen Lasallia pustulata.</title>
        <authorList>
            <person name="Greshake Tzovaras B."/>
            <person name="Segers F."/>
            <person name="Bicker A."/>
            <person name="Dal Grande F."/>
            <person name="Otte J."/>
            <person name="Hankeln T."/>
            <person name="Schmitt I."/>
            <person name="Ebersberger I."/>
        </authorList>
    </citation>
    <scope>NUCLEOTIDE SEQUENCE [LARGE SCALE GENOMIC DNA]</scope>
    <source>
        <strain evidence="8">A1-1</strain>
    </source>
</reference>
<feature type="compositionally biased region" description="Polar residues" evidence="7">
    <location>
        <begin position="843"/>
        <end position="866"/>
    </location>
</feature>
<evidence type="ECO:0000256" key="4">
    <source>
        <dbReference type="ARBA" id="ARBA00022771"/>
    </source>
</evidence>
<dbReference type="InterPro" id="IPR036322">
    <property type="entry name" value="WD40_repeat_dom_sf"/>
</dbReference>
<feature type="repeat" description="WD" evidence="6">
    <location>
        <begin position="190"/>
        <end position="232"/>
    </location>
</feature>
<sequence length="1221" mass="135258">MADSARGSQAMAAPPPPPAPPLPPQRYGNRAANALVRFAQPFIYGSRPPSAQGNGPGDEQPAKFRLSVPRSSISPSSRNATHRTGIPIAALDISPCKTHAIVAGRDILKTIRVSGHTCAEDLNLRSSIVAYASNHNPTGNAISAKSKDQLAANDVKWSHGAYDSTIATAAANGRIVLYDINRTGVELARLHEHYRQVHKLAFNPHKGNFLLSGSQDATMKFWDLRELTGERSVMTCRSVHTYPGNNEGIRDLRWSPTDGMEFAAGTDNGVIQRWDLRKANAPLLKINAHEKTCHSVDWHPDGKHLVSGGADKNVKVWDFTSTDRRMTPSYHLRAPQAVLNVRWRPACWTTEGQVPGNWQCTQLVTSYDHHDPRVHIWDFRRPYMPFQELDRYDVPPTDVLWRSDDLLWTVGTAGMFTQTDIHFVPKLEERRSVCTVTAAPNGQICFFVGIRTPGRRSIEDSSAKLLALSKRGSIGDKLSSSHSATDGSLEEVSLLSSSFKKRHQKSASMRSSKSFSSTPPSYLGNLPLLKFDEAMKKDGVYLPAQVAAYGHVIGVFDLHAFKYLARNYEQPPVRPELQVRHDLHREFSHLFEANALLAAHVGQYRLAQSWRILALAVQKELQTRADTNACARRLMPPDWLHQTKNLAMERRLEKITLEKARTRGKLLNMESSSNLSTPLARPLQDTSNLANIHETVQHLEEDESQRLPLPLWGVMSKHVLGGMHTKLPYLSDCQASEIVSDDNPTDALQNRAGELAAAENYNTASKDPTNPRTDVLQIISPVESSTDIAELIEERRAAIGTYRSKARPLLQLDQPLQLPNHISSIPRLDRHDSTESFQMFSASTDSSNRATSMAGSFNMGSFNSTQKSDDSGPTPERWNDTIRSNFVNQHIPASNVAAQNFPGSPAVEGVDQPLPESPQEFSQLDGQETISFREDMNSSPRSSPEVLRPTTLEPPIVHILDTDPVGSALLSSADQQRLENDAEVSGFFVPSDFDYPLTPLSTTTSNAVKNPAPDISPSPPWTASAMLPQIMSYHTTTLSDVQLPAFLIIYLQPYFDPFGTNSIFPYHYCNTILQTYHSQLRTLDLHVEAALLRNQCAKLGYPDVAEHGTLDIQAGGAWCPTCRRPAKGDKKKRRCERCKQPWGACSICHGAGPLSAPRRPAPRKPAPGSRAEQARSGAGVRARARRPRRLSPALVVRRRHIRGRLRHAGLFVRLRGGGPPR</sequence>
<dbReference type="InterPro" id="IPR037590">
    <property type="entry name" value="WDR24"/>
</dbReference>
<proteinExistence type="predicted"/>
<dbReference type="GO" id="GO:0016239">
    <property type="term" value="P:positive regulation of macroautophagy"/>
    <property type="evidence" value="ECO:0007669"/>
    <property type="project" value="TreeGrafter"/>
</dbReference>
<dbReference type="SUPFAM" id="SSF50978">
    <property type="entry name" value="WD40 repeat-like"/>
    <property type="match status" value="1"/>
</dbReference>
<dbReference type="SMART" id="SM00320">
    <property type="entry name" value="WD40"/>
    <property type="match status" value="4"/>
</dbReference>
<dbReference type="InterPro" id="IPR019775">
    <property type="entry name" value="WD40_repeat_CS"/>
</dbReference>
<dbReference type="Gene3D" id="2.130.10.10">
    <property type="entry name" value="YVTN repeat-like/Quinoprotein amine dehydrogenase"/>
    <property type="match status" value="2"/>
</dbReference>
<dbReference type="Pfam" id="PF00400">
    <property type="entry name" value="WD40"/>
    <property type="match status" value="3"/>
</dbReference>
<evidence type="ECO:0000256" key="6">
    <source>
        <dbReference type="PROSITE-ProRule" id="PRU00221"/>
    </source>
</evidence>
<dbReference type="InterPro" id="IPR015943">
    <property type="entry name" value="WD40/YVTN_repeat-like_dom_sf"/>
</dbReference>
<evidence type="ECO:0000256" key="1">
    <source>
        <dbReference type="ARBA" id="ARBA00022574"/>
    </source>
</evidence>
<keyword evidence="1 6" id="KW-0853">WD repeat</keyword>
<feature type="region of interest" description="Disordered" evidence="7">
    <location>
        <begin position="896"/>
        <end position="922"/>
    </location>
</feature>
<evidence type="ECO:0000256" key="3">
    <source>
        <dbReference type="ARBA" id="ARBA00022737"/>
    </source>
</evidence>
<gene>
    <name evidence="8" type="ORF">FRX48_01003</name>
</gene>
<keyword evidence="3" id="KW-0677">Repeat</keyword>
<organism evidence="8 9">
    <name type="scientific">Lasallia pustulata</name>
    <dbReference type="NCBI Taxonomy" id="136370"/>
    <lineage>
        <taxon>Eukaryota</taxon>
        <taxon>Fungi</taxon>
        <taxon>Dikarya</taxon>
        <taxon>Ascomycota</taxon>
        <taxon>Pezizomycotina</taxon>
        <taxon>Lecanoromycetes</taxon>
        <taxon>OSLEUM clade</taxon>
        <taxon>Umbilicariomycetidae</taxon>
        <taxon>Umbilicariales</taxon>
        <taxon>Umbilicariaceae</taxon>
        <taxon>Lasallia</taxon>
    </lineage>
</organism>
<dbReference type="GO" id="GO:1904263">
    <property type="term" value="P:positive regulation of TORC1 signaling"/>
    <property type="evidence" value="ECO:0007669"/>
    <property type="project" value="TreeGrafter"/>
</dbReference>
<feature type="repeat" description="WD" evidence="6">
    <location>
        <begin position="242"/>
        <end position="284"/>
    </location>
</feature>
<feature type="compositionally biased region" description="Pro residues" evidence="7">
    <location>
        <begin position="13"/>
        <end position="24"/>
    </location>
</feature>
<accession>A0A5M8Q527</accession>
<dbReference type="GO" id="GO:0005774">
    <property type="term" value="C:vacuolar membrane"/>
    <property type="evidence" value="ECO:0007669"/>
    <property type="project" value="TreeGrafter"/>
</dbReference>
<comment type="caution">
    <text evidence="8">The sequence shown here is derived from an EMBL/GenBank/DDBJ whole genome shotgun (WGS) entry which is preliminary data.</text>
</comment>
<dbReference type="OrthoDB" id="60955at2759"/>
<protein>
    <submittedName>
        <fullName evidence="8">Uncharacterized protein</fullName>
    </submittedName>
</protein>
<evidence type="ECO:0000313" key="8">
    <source>
        <dbReference type="EMBL" id="KAA6416283.1"/>
    </source>
</evidence>
<feature type="repeat" description="WD" evidence="6">
    <location>
        <begin position="286"/>
        <end position="327"/>
    </location>
</feature>
<keyword evidence="4" id="KW-0863">Zinc-finger</keyword>
<dbReference type="PROSITE" id="PS50082">
    <property type="entry name" value="WD_REPEATS_2"/>
    <property type="match status" value="3"/>
</dbReference>
<evidence type="ECO:0000256" key="7">
    <source>
        <dbReference type="SAM" id="MobiDB-lite"/>
    </source>
</evidence>
<feature type="region of interest" description="Disordered" evidence="7">
    <location>
        <begin position="843"/>
        <end position="880"/>
    </location>
</feature>
<keyword evidence="5" id="KW-0862">Zinc</keyword>
<dbReference type="GO" id="GO:0005829">
    <property type="term" value="C:cytosol"/>
    <property type="evidence" value="ECO:0007669"/>
    <property type="project" value="TreeGrafter"/>
</dbReference>
<feature type="region of interest" description="Disordered" evidence="7">
    <location>
        <begin position="1"/>
        <end position="29"/>
    </location>
</feature>
<dbReference type="GO" id="GO:0008270">
    <property type="term" value="F:zinc ion binding"/>
    <property type="evidence" value="ECO:0007669"/>
    <property type="project" value="UniProtKB-KW"/>
</dbReference>
<dbReference type="AlphaFoldDB" id="A0A5M8Q527"/>
<name>A0A5M8Q527_9LECA</name>
<evidence type="ECO:0000313" key="9">
    <source>
        <dbReference type="Proteomes" id="UP000324767"/>
    </source>
</evidence>
<dbReference type="GO" id="GO:0061700">
    <property type="term" value="C:GATOR2 complex"/>
    <property type="evidence" value="ECO:0007669"/>
    <property type="project" value="TreeGrafter"/>
</dbReference>
<evidence type="ECO:0000256" key="5">
    <source>
        <dbReference type="ARBA" id="ARBA00022833"/>
    </source>
</evidence>
<evidence type="ECO:0000256" key="2">
    <source>
        <dbReference type="ARBA" id="ARBA00022723"/>
    </source>
</evidence>
<dbReference type="InterPro" id="IPR001680">
    <property type="entry name" value="WD40_rpt"/>
</dbReference>
<dbReference type="PROSITE" id="PS00678">
    <property type="entry name" value="WD_REPEATS_1"/>
    <property type="match status" value="2"/>
</dbReference>
<feature type="compositionally biased region" description="Low complexity" evidence="7">
    <location>
        <begin position="1166"/>
        <end position="1181"/>
    </location>
</feature>
<feature type="region of interest" description="Disordered" evidence="7">
    <location>
        <begin position="1156"/>
        <end position="1186"/>
    </location>
</feature>
<dbReference type="EMBL" id="VXIT01000001">
    <property type="protein sequence ID" value="KAA6416283.1"/>
    <property type="molecule type" value="Genomic_DNA"/>
</dbReference>
<dbReference type="PANTHER" id="PTHR46200:SF1">
    <property type="entry name" value="GATOR COMPLEX PROTEIN WDR24"/>
    <property type="match status" value="1"/>
</dbReference>
<dbReference type="Proteomes" id="UP000324767">
    <property type="component" value="Unassembled WGS sequence"/>
</dbReference>
<keyword evidence="2" id="KW-0479">Metal-binding</keyword>